<dbReference type="AlphaFoldDB" id="A0AAD5UH02"/>
<evidence type="ECO:0000256" key="2">
    <source>
        <dbReference type="ARBA" id="ARBA00022527"/>
    </source>
</evidence>
<feature type="region of interest" description="Disordered" evidence="8">
    <location>
        <begin position="712"/>
        <end position="770"/>
    </location>
</feature>
<keyword evidence="2" id="KW-0723">Serine/threonine-protein kinase</keyword>
<feature type="region of interest" description="Disordered" evidence="8">
    <location>
        <begin position="591"/>
        <end position="618"/>
    </location>
</feature>
<comment type="similarity">
    <text evidence="1">Belongs to the protein kinase superfamily. CMGC Ser/Thr protein kinase family. MNB/DYRK subfamily.</text>
</comment>
<feature type="compositionally biased region" description="Polar residues" evidence="8">
    <location>
        <begin position="608"/>
        <end position="618"/>
    </location>
</feature>
<keyword evidence="4 7" id="KW-0547">Nucleotide-binding</keyword>
<dbReference type="InterPro" id="IPR008271">
    <property type="entry name" value="Ser/Thr_kinase_AS"/>
</dbReference>
<dbReference type="PROSITE" id="PS00107">
    <property type="entry name" value="PROTEIN_KINASE_ATP"/>
    <property type="match status" value="1"/>
</dbReference>
<proteinExistence type="inferred from homology"/>
<dbReference type="PROSITE" id="PS00108">
    <property type="entry name" value="PROTEIN_KINASE_ST"/>
    <property type="match status" value="1"/>
</dbReference>
<dbReference type="Gene3D" id="3.30.200.20">
    <property type="entry name" value="Phosphorylase Kinase, domain 1"/>
    <property type="match status" value="1"/>
</dbReference>
<dbReference type="GO" id="GO:0005634">
    <property type="term" value="C:nucleus"/>
    <property type="evidence" value="ECO:0007669"/>
    <property type="project" value="TreeGrafter"/>
</dbReference>
<dbReference type="Gene3D" id="1.10.510.10">
    <property type="entry name" value="Transferase(Phosphotransferase) domain 1"/>
    <property type="match status" value="2"/>
</dbReference>
<dbReference type="PANTHER" id="PTHR24058">
    <property type="entry name" value="DUAL SPECIFICITY PROTEIN KINASE"/>
    <property type="match status" value="1"/>
</dbReference>
<feature type="compositionally biased region" description="Polar residues" evidence="8">
    <location>
        <begin position="880"/>
        <end position="892"/>
    </location>
</feature>
<evidence type="ECO:0000256" key="1">
    <source>
        <dbReference type="ARBA" id="ARBA00008867"/>
    </source>
</evidence>
<evidence type="ECO:0000313" key="11">
    <source>
        <dbReference type="Proteomes" id="UP001210925"/>
    </source>
</evidence>
<keyword evidence="11" id="KW-1185">Reference proteome</keyword>
<dbReference type="FunFam" id="3.30.200.20:FF:000087">
    <property type="entry name" value="Dual specificity tyrosine-phosphorylation-regulated kinase 1A"/>
    <property type="match status" value="1"/>
</dbReference>
<feature type="binding site" evidence="7">
    <location>
        <position position="218"/>
    </location>
    <ligand>
        <name>ATP</name>
        <dbReference type="ChEBI" id="CHEBI:30616"/>
    </ligand>
</feature>
<feature type="domain" description="Protein kinase" evidence="9">
    <location>
        <begin position="189"/>
        <end position="480"/>
    </location>
</feature>
<dbReference type="PANTHER" id="PTHR24058:SF17">
    <property type="entry name" value="HOMEODOMAIN INTERACTING PROTEIN KINASE, ISOFORM D"/>
    <property type="match status" value="1"/>
</dbReference>
<dbReference type="Pfam" id="PF00069">
    <property type="entry name" value="Pkinase"/>
    <property type="match status" value="1"/>
</dbReference>
<dbReference type="GO" id="GO:0004674">
    <property type="term" value="F:protein serine/threonine kinase activity"/>
    <property type="evidence" value="ECO:0007669"/>
    <property type="project" value="UniProtKB-KW"/>
</dbReference>
<feature type="compositionally biased region" description="Polar residues" evidence="8">
    <location>
        <begin position="833"/>
        <end position="853"/>
    </location>
</feature>
<evidence type="ECO:0000256" key="4">
    <source>
        <dbReference type="ARBA" id="ARBA00022741"/>
    </source>
</evidence>
<feature type="region of interest" description="Disordered" evidence="8">
    <location>
        <begin position="813"/>
        <end position="903"/>
    </location>
</feature>
<feature type="compositionally biased region" description="Polar residues" evidence="8">
    <location>
        <begin position="733"/>
        <end position="748"/>
    </location>
</feature>
<accession>A0AAD5UH02</accession>
<keyword evidence="6 7" id="KW-0067">ATP-binding</keyword>
<dbReference type="GO" id="GO:0004713">
    <property type="term" value="F:protein tyrosine kinase activity"/>
    <property type="evidence" value="ECO:0007669"/>
    <property type="project" value="TreeGrafter"/>
</dbReference>
<feature type="compositionally biased region" description="Basic and acidic residues" evidence="8">
    <location>
        <begin position="893"/>
        <end position="903"/>
    </location>
</feature>
<keyword evidence="3" id="KW-0808">Transferase</keyword>
<gene>
    <name evidence="10" type="primary">YAK1</name>
    <name evidence="10" type="ORF">HK103_004196</name>
</gene>
<feature type="compositionally biased region" description="Polar residues" evidence="8">
    <location>
        <begin position="510"/>
        <end position="525"/>
    </location>
</feature>
<dbReference type="PROSITE" id="PS50011">
    <property type="entry name" value="PROTEIN_KINASE_DOM"/>
    <property type="match status" value="1"/>
</dbReference>
<feature type="compositionally biased region" description="Polar residues" evidence="8">
    <location>
        <begin position="492"/>
        <end position="502"/>
    </location>
</feature>
<dbReference type="InterPro" id="IPR011009">
    <property type="entry name" value="Kinase-like_dom_sf"/>
</dbReference>
<protein>
    <submittedName>
        <fullName evidence="10">Dual specificity protein kinase yak1</fullName>
    </submittedName>
</protein>
<evidence type="ECO:0000256" key="5">
    <source>
        <dbReference type="ARBA" id="ARBA00022777"/>
    </source>
</evidence>
<evidence type="ECO:0000256" key="6">
    <source>
        <dbReference type="ARBA" id="ARBA00022840"/>
    </source>
</evidence>
<keyword evidence="5 10" id="KW-0418">Kinase</keyword>
<dbReference type="SUPFAM" id="SSF56112">
    <property type="entry name" value="Protein kinase-like (PK-like)"/>
    <property type="match status" value="1"/>
</dbReference>
<name>A0AAD5UH02_9FUNG</name>
<feature type="region of interest" description="Disordered" evidence="8">
    <location>
        <begin position="1"/>
        <end position="42"/>
    </location>
</feature>
<dbReference type="Proteomes" id="UP001210925">
    <property type="component" value="Unassembled WGS sequence"/>
</dbReference>
<evidence type="ECO:0000256" key="8">
    <source>
        <dbReference type="SAM" id="MobiDB-lite"/>
    </source>
</evidence>
<comment type="caution">
    <text evidence="10">The sequence shown here is derived from an EMBL/GenBank/DDBJ whole genome shotgun (WGS) entry which is preliminary data.</text>
</comment>
<feature type="compositionally biased region" description="Low complexity" evidence="8">
    <location>
        <begin position="757"/>
        <end position="769"/>
    </location>
</feature>
<dbReference type="SMART" id="SM00220">
    <property type="entry name" value="S_TKc"/>
    <property type="match status" value="1"/>
</dbReference>
<organism evidence="10 11">
    <name type="scientific">Boothiomyces macroporosus</name>
    <dbReference type="NCBI Taxonomy" id="261099"/>
    <lineage>
        <taxon>Eukaryota</taxon>
        <taxon>Fungi</taxon>
        <taxon>Fungi incertae sedis</taxon>
        <taxon>Chytridiomycota</taxon>
        <taxon>Chytridiomycota incertae sedis</taxon>
        <taxon>Chytridiomycetes</taxon>
        <taxon>Rhizophydiales</taxon>
        <taxon>Terramycetaceae</taxon>
        <taxon>Boothiomyces</taxon>
    </lineage>
</organism>
<feature type="region of interest" description="Disordered" evidence="8">
    <location>
        <begin position="492"/>
        <end position="545"/>
    </location>
</feature>
<dbReference type="EMBL" id="JADGKB010000033">
    <property type="protein sequence ID" value="KAJ3257905.1"/>
    <property type="molecule type" value="Genomic_DNA"/>
</dbReference>
<sequence length="903" mass="102123">MSGQKDEYWTWNTQSDKKSSFGNDISNQNTAKSDSNLSSSNQRWTVGSFEPEVASPFINTQIHELDRKKAMFKAKNTTLQNPVGSRVDLLATDLEMSHIGGNSFNNYDPHLAMSTNSSQIESVTKKLSQYLLQTYVTCNPNYSYQPINNPRRVLTKPSKPASNDGFDNQDCDYILYVNDILGSKEGHQYQVLDSLGCGTFGQVVKCQNIKTKELIALKVIKNKPAYYNQSRVEVAILDLLNNQYDPNGKHHIVKMKDSFVFRNHLCIAFEMLSVNLYELIKQNQFRGLSTNLIRVFVTQILDALTVLYRAKLIHCDLKPENILLKSYTTSIDIWSLGCIAAELFLGLPLFPGSSEYNQLSRIVELLGVPPNHMCDKGKAGSQFFKKSVSAQGVTTFTLKTMEEYMAEHNTKEQPSKRYFNGNTLSEIINTYPIMRKGLSSKEIETEMQNRRSFIDFLSGLLRLNPLERWTPQQALQHPFITQKPFVEPYSPISTPSRFPNQTENREIRNSNRQRAASTVVQNNDNIPAYKPNQTLRRKSQVGSLKEQQPLPYQSMMGVINTNPDPNANKNSGLDSRMHQVVGTFSEFQINSKDQASSYPDNVRPRELSPTSHSFNSQSYMSSNAYPLRKAKSQFTVAEEQKYIDPNNQKRSTFHFQNSPGFNTLYYNEDSYEGHPRYGNAGERQRIPSRMPSATSVDWELFRDYDGGSSLAGSYTGSRQGSFMEPSQFDSRRPSQSFTSPLQNRSLPFQSRKFGTASNDSLGNDNSDLNRYSESQRYNSAQDTYIMNMMNTNNQSNLNQGVLGLDGKYTKKVKSASSLNEESDPFGNSRRRLSVSNPTNMPNYGQSYNNTQSPRGGPFGGPNRKPSLLDLNASPYLPPSGNFTQRNPNSGHSQNEDNSHKQND</sequence>
<reference evidence="10" key="1">
    <citation type="submission" date="2020-05" db="EMBL/GenBank/DDBJ databases">
        <title>Phylogenomic resolution of chytrid fungi.</title>
        <authorList>
            <person name="Stajich J.E."/>
            <person name="Amses K."/>
            <person name="Simmons R."/>
            <person name="Seto K."/>
            <person name="Myers J."/>
            <person name="Bonds A."/>
            <person name="Quandt C.A."/>
            <person name="Barry K."/>
            <person name="Liu P."/>
            <person name="Grigoriev I."/>
            <person name="Longcore J.E."/>
            <person name="James T.Y."/>
        </authorList>
    </citation>
    <scope>NUCLEOTIDE SEQUENCE</scope>
    <source>
        <strain evidence="10">PLAUS21</strain>
    </source>
</reference>
<dbReference type="InterPro" id="IPR050494">
    <property type="entry name" value="Ser_Thr_dual-spec_kinase"/>
</dbReference>
<evidence type="ECO:0000313" key="10">
    <source>
        <dbReference type="EMBL" id="KAJ3257905.1"/>
    </source>
</evidence>
<feature type="compositionally biased region" description="Polar residues" evidence="8">
    <location>
        <begin position="10"/>
        <end position="42"/>
    </location>
</feature>
<dbReference type="InterPro" id="IPR000719">
    <property type="entry name" value="Prot_kinase_dom"/>
</dbReference>
<evidence type="ECO:0000256" key="3">
    <source>
        <dbReference type="ARBA" id="ARBA00022679"/>
    </source>
</evidence>
<dbReference type="InterPro" id="IPR017441">
    <property type="entry name" value="Protein_kinase_ATP_BS"/>
</dbReference>
<evidence type="ECO:0000259" key="9">
    <source>
        <dbReference type="PROSITE" id="PS50011"/>
    </source>
</evidence>
<dbReference type="GO" id="GO:0005524">
    <property type="term" value="F:ATP binding"/>
    <property type="evidence" value="ECO:0007669"/>
    <property type="project" value="UniProtKB-UniRule"/>
</dbReference>
<evidence type="ECO:0000256" key="7">
    <source>
        <dbReference type="PROSITE-ProRule" id="PRU10141"/>
    </source>
</evidence>
<dbReference type="GO" id="GO:0005737">
    <property type="term" value="C:cytoplasm"/>
    <property type="evidence" value="ECO:0007669"/>
    <property type="project" value="TreeGrafter"/>
</dbReference>